<evidence type="ECO:0000313" key="2">
    <source>
        <dbReference type="EMBL" id="MCC9629708.1"/>
    </source>
</evidence>
<feature type="chain" id="PRO_5040952394" description="Secreted protein" evidence="1">
    <location>
        <begin position="29"/>
        <end position="74"/>
    </location>
</feature>
<evidence type="ECO:0000256" key="1">
    <source>
        <dbReference type="SAM" id="SignalP"/>
    </source>
</evidence>
<proteinExistence type="predicted"/>
<keyword evidence="3" id="KW-1185">Reference proteome</keyword>
<sequence>MNLRKLHLPFFVLLTVAFCLTTVGETNAAWFDVVVTTEAQREVIRAQPLLQRPNRPGHVYGNTVRRVHHFRHGR</sequence>
<reference evidence="2" key="1">
    <citation type="submission" date="2021-11" db="EMBL/GenBank/DDBJ databases">
        <title>Genome sequence.</title>
        <authorList>
            <person name="Sun Q."/>
        </authorList>
    </citation>
    <scope>NUCLEOTIDE SEQUENCE</scope>
    <source>
        <strain evidence="2">JC732</strain>
    </source>
</reference>
<protein>
    <recommendedName>
        <fullName evidence="4">Secreted protein</fullName>
    </recommendedName>
</protein>
<dbReference type="RefSeq" id="WP_230220224.1">
    <property type="nucleotide sequence ID" value="NZ_JAJKFT010000010.1"/>
</dbReference>
<dbReference type="Proteomes" id="UP001139103">
    <property type="component" value="Unassembled WGS sequence"/>
</dbReference>
<keyword evidence="1" id="KW-0732">Signal</keyword>
<evidence type="ECO:0000313" key="3">
    <source>
        <dbReference type="Proteomes" id="UP001139103"/>
    </source>
</evidence>
<gene>
    <name evidence="2" type="ORF">LOC68_15045</name>
</gene>
<dbReference type="EMBL" id="JAJKFT010000010">
    <property type="protein sequence ID" value="MCC9629708.1"/>
    <property type="molecule type" value="Genomic_DNA"/>
</dbReference>
<evidence type="ECO:0008006" key="4">
    <source>
        <dbReference type="Google" id="ProtNLM"/>
    </source>
</evidence>
<accession>A0A9X1MM76</accession>
<name>A0A9X1MM76_9BACT</name>
<dbReference type="AlphaFoldDB" id="A0A9X1MM76"/>
<organism evidence="2 3">
    <name type="scientific">Blastopirellula sediminis</name>
    <dbReference type="NCBI Taxonomy" id="2894196"/>
    <lineage>
        <taxon>Bacteria</taxon>
        <taxon>Pseudomonadati</taxon>
        <taxon>Planctomycetota</taxon>
        <taxon>Planctomycetia</taxon>
        <taxon>Pirellulales</taxon>
        <taxon>Pirellulaceae</taxon>
        <taxon>Blastopirellula</taxon>
    </lineage>
</organism>
<feature type="signal peptide" evidence="1">
    <location>
        <begin position="1"/>
        <end position="28"/>
    </location>
</feature>
<comment type="caution">
    <text evidence="2">The sequence shown here is derived from an EMBL/GenBank/DDBJ whole genome shotgun (WGS) entry which is preliminary data.</text>
</comment>